<dbReference type="GO" id="GO:0004252">
    <property type="term" value="F:serine-type endopeptidase activity"/>
    <property type="evidence" value="ECO:0007669"/>
    <property type="project" value="InterPro"/>
</dbReference>
<dbReference type="Pfam" id="PF13365">
    <property type="entry name" value="Trypsin_2"/>
    <property type="match status" value="1"/>
</dbReference>
<dbReference type="PROSITE" id="PS00134">
    <property type="entry name" value="TRYPSIN_HIS"/>
    <property type="match status" value="1"/>
</dbReference>
<protein>
    <submittedName>
        <fullName evidence="2">Trypsin</fullName>
    </submittedName>
</protein>
<dbReference type="InterPro" id="IPR018114">
    <property type="entry name" value="TRYPSIN_HIS"/>
</dbReference>
<dbReference type="PRINTS" id="PR00722">
    <property type="entry name" value="CHYMOTRYPSIN"/>
</dbReference>
<proteinExistence type="predicted"/>
<evidence type="ECO:0000313" key="3">
    <source>
        <dbReference type="Proteomes" id="UP000193307"/>
    </source>
</evidence>
<evidence type="ECO:0000313" key="2">
    <source>
        <dbReference type="EMBL" id="SLN13095.1"/>
    </source>
</evidence>
<accession>A0A1Y5RAU0</accession>
<dbReference type="RefSeq" id="WP_170842092.1">
    <property type="nucleotide sequence ID" value="NZ_FNZV01000001.1"/>
</dbReference>
<sequence>MLTFDFLKPSYGALLSSLLIFVVMLISPQIMHSADTLAKDLDRLDRRAELIGWEAVGRIDIKGKGTCSGALIAADLVLTAAHCVVDDQSNKVPASDLYFRAGLRNGDFIASSKGLRVAVPADYHFNPKKITGNMVRRDVAVIQLANPIPNALAQPFLIHSAMISKGELAVASYGQGRNGTLSVQRACNILYAGRGLFDFDCDITFGSSGAPVFALDGGRKRIVSVVSAMSSRDGRTIGHGMSLIDIVTDLKREIANGSPAVATKPMVMRRSVVGDASGEKRKVGNSKFISAN</sequence>
<dbReference type="AlphaFoldDB" id="A0A1Y5RAU0"/>
<dbReference type="GO" id="GO:0006508">
    <property type="term" value="P:proteolysis"/>
    <property type="evidence" value="ECO:0007669"/>
    <property type="project" value="InterPro"/>
</dbReference>
<keyword evidence="3" id="KW-1185">Reference proteome</keyword>
<dbReference type="STRING" id="658057.SAMN04488032_101485"/>
<keyword evidence="1" id="KW-0732">Signal</keyword>
<dbReference type="PANTHER" id="PTHR15462">
    <property type="entry name" value="SERINE PROTEASE"/>
    <property type="match status" value="1"/>
</dbReference>
<dbReference type="Gene3D" id="2.40.10.10">
    <property type="entry name" value="Trypsin-like serine proteases"/>
    <property type="match status" value="2"/>
</dbReference>
<dbReference type="SUPFAM" id="SSF50494">
    <property type="entry name" value="Trypsin-like serine proteases"/>
    <property type="match status" value="1"/>
</dbReference>
<name>A0A1Y5RAU0_9RHOB</name>
<dbReference type="PANTHER" id="PTHR15462:SF8">
    <property type="entry name" value="SERINE PROTEASE"/>
    <property type="match status" value="1"/>
</dbReference>
<gene>
    <name evidence="2" type="ORF">PAM7971_00162</name>
</gene>
<dbReference type="InterPro" id="IPR001314">
    <property type="entry name" value="Peptidase_S1A"/>
</dbReference>
<dbReference type="InterPro" id="IPR050966">
    <property type="entry name" value="Glutamyl_endopeptidase"/>
</dbReference>
<organism evidence="2 3">
    <name type="scientific">Pacificibacter marinus</name>
    <dbReference type="NCBI Taxonomy" id="658057"/>
    <lineage>
        <taxon>Bacteria</taxon>
        <taxon>Pseudomonadati</taxon>
        <taxon>Pseudomonadota</taxon>
        <taxon>Alphaproteobacteria</taxon>
        <taxon>Rhodobacterales</taxon>
        <taxon>Roseobacteraceae</taxon>
        <taxon>Pacificibacter</taxon>
    </lineage>
</organism>
<dbReference type="InterPro" id="IPR043504">
    <property type="entry name" value="Peptidase_S1_PA_chymotrypsin"/>
</dbReference>
<dbReference type="EMBL" id="FWFW01000001">
    <property type="protein sequence ID" value="SLN13095.1"/>
    <property type="molecule type" value="Genomic_DNA"/>
</dbReference>
<evidence type="ECO:0000256" key="1">
    <source>
        <dbReference type="ARBA" id="ARBA00022729"/>
    </source>
</evidence>
<dbReference type="InterPro" id="IPR009003">
    <property type="entry name" value="Peptidase_S1_PA"/>
</dbReference>
<reference evidence="2 3" key="1">
    <citation type="submission" date="2017-03" db="EMBL/GenBank/DDBJ databases">
        <authorList>
            <person name="Afonso C.L."/>
            <person name="Miller P.J."/>
            <person name="Scott M.A."/>
            <person name="Spackman E."/>
            <person name="Goraichik I."/>
            <person name="Dimitrov K.M."/>
            <person name="Suarez D.L."/>
            <person name="Swayne D.E."/>
        </authorList>
    </citation>
    <scope>NUCLEOTIDE SEQUENCE [LARGE SCALE GENOMIC DNA]</scope>
    <source>
        <strain evidence="2 3">CECT 7971</strain>
    </source>
</reference>
<dbReference type="Proteomes" id="UP000193307">
    <property type="component" value="Unassembled WGS sequence"/>
</dbReference>